<name>A0A1G4Y386_9ENTR</name>
<dbReference type="Pfam" id="PF10980">
    <property type="entry name" value="DUF2787"/>
    <property type="match status" value="1"/>
</dbReference>
<protein>
    <recommendedName>
        <fullName evidence="3">DUF2787 domain-containing protein</fullName>
    </recommendedName>
</protein>
<comment type="caution">
    <text evidence="1">The sequence shown here is derived from an EMBL/GenBank/DDBJ whole genome shotgun (WGS) entry which is preliminary data.</text>
</comment>
<gene>
    <name evidence="1" type="ORF">SAMN02927897_01919</name>
</gene>
<sequence>MNIIRQEGLSMPVSQELINIILAELSKKPPVKPNIRAVTLLFKDINYSAENGGFHPVEIRLISRNDEWYFDYITDFKYMGTDPELEKEIDISWSQRYVFLSYAGDLPPGEGRDIFALWQRNFVHYHFLNIYTLTVMWER</sequence>
<evidence type="ECO:0000313" key="1">
    <source>
        <dbReference type="EMBL" id="SCX47924.1"/>
    </source>
</evidence>
<dbReference type="PANTHER" id="PTHR38978:SF2">
    <property type="entry name" value="DUF2787 DOMAIN-CONTAINING PROTEIN"/>
    <property type="match status" value="1"/>
</dbReference>
<dbReference type="PANTHER" id="PTHR38978">
    <property type="entry name" value="DUF2787 DOMAIN-CONTAINING PROTEIN"/>
    <property type="match status" value="1"/>
</dbReference>
<dbReference type="Proteomes" id="UP000183569">
    <property type="component" value="Unassembled WGS sequence"/>
</dbReference>
<dbReference type="EMBL" id="FMUI01000004">
    <property type="protein sequence ID" value="SCX47924.1"/>
    <property type="molecule type" value="Genomic_DNA"/>
</dbReference>
<accession>A0A1G4Y386</accession>
<dbReference type="Gene3D" id="3.10.450.430">
    <property type="entry name" value="Protein of unknown function DUF2787"/>
    <property type="match status" value="1"/>
</dbReference>
<dbReference type="AlphaFoldDB" id="A0A1G4Y386"/>
<reference evidence="1 2" key="1">
    <citation type="submission" date="2016-10" db="EMBL/GenBank/DDBJ databases">
        <authorList>
            <person name="Varghese N."/>
            <person name="Submissions S."/>
        </authorList>
    </citation>
    <scope>NUCLEOTIDE SEQUENCE [LARGE SCALE GENOMIC DNA]</scope>
    <source>
        <strain evidence="1 2">CGMCC 1.12102</strain>
    </source>
</reference>
<evidence type="ECO:0000313" key="2">
    <source>
        <dbReference type="Proteomes" id="UP000183569"/>
    </source>
</evidence>
<organism evidence="1 2">
    <name type="scientific">Kosakonia sacchari</name>
    <dbReference type="NCBI Taxonomy" id="1158459"/>
    <lineage>
        <taxon>Bacteria</taxon>
        <taxon>Pseudomonadati</taxon>
        <taxon>Pseudomonadota</taxon>
        <taxon>Gammaproteobacteria</taxon>
        <taxon>Enterobacterales</taxon>
        <taxon>Enterobacteriaceae</taxon>
        <taxon>Kosakonia</taxon>
    </lineage>
</organism>
<dbReference type="RefSeq" id="WP_017457732.1">
    <property type="nucleotide sequence ID" value="NZ_FMUI01000004.1"/>
</dbReference>
<dbReference type="InterPro" id="IPR021248">
    <property type="entry name" value="DUF2787"/>
</dbReference>
<proteinExistence type="predicted"/>
<dbReference type="GeneID" id="23847375"/>
<evidence type="ECO:0008006" key="3">
    <source>
        <dbReference type="Google" id="ProtNLM"/>
    </source>
</evidence>